<reference evidence="3" key="1">
    <citation type="journal article" date="2019" name="Int. J. Syst. Evol. Microbiol.">
        <title>The Global Catalogue of Microorganisms (GCM) 10K type strain sequencing project: providing services to taxonomists for standard genome sequencing and annotation.</title>
        <authorList>
            <consortium name="The Broad Institute Genomics Platform"/>
            <consortium name="The Broad Institute Genome Sequencing Center for Infectious Disease"/>
            <person name="Wu L."/>
            <person name="Ma J."/>
        </authorList>
    </citation>
    <scope>NUCLEOTIDE SEQUENCE [LARGE SCALE GENOMIC DNA]</scope>
    <source>
        <strain evidence="3">KCTC 22558</strain>
    </source>
</reference>
<gene>
    <name evidence="2" type="ORF">GCM10008101_11460</name>
</gene>
<proteinExistence type="predicted"/>
<keyword evidence="2" id="KW-0503">Monooxygenase</keyword>
<keyword evidence="3" id="KW-1185">Reference proteome</keyword>
<sequence length="104" mass="12063">MICRMWHGMTPRAKADAYAALLEQRALSGYRAVPGNLSAYILRRDEAEVTHFMTVTYWESEECVRAFTGDDVLTARYFPEDEEFLLEFEPFVQHYTVAAEMRAT</sequence>
<evidence type="ECO:0000259" key="1">
    <source>
        <dbReference type="Pfam" id="PF03992"/>
    </source>
</evidence>
<dbReference type="GO" id="GO:0004497">
    <property type="term" value="F:monooxygenase activity"/>
    <property type="evidence" value="ECO:0007669"/>
    <property type="project" value="UniProtKB-KW"/>
</dbReference>
<dbReference type="InterPro" id="IPR011008">
    <property type="entry name" value="Dimeric_a/b-barrel"/>
</dbReference>
<dbReference type="EMBL" id="BMXY01000001">
    <property type="protein sequence ID" value="GGZ59392.1"/>
    <property type="molecule type" value="Genomic_DNA"/>
</dbReference>
<evidence type="ECO:0000313" key="2">
    <source>
        <dbReference type="EMBL" id="GGZ59392.1"/>
    </source>
</evidence>
<accession>A0ABQ3BWR8</accession>
<dbReference type="Pfam" id="PF03992">
    <property type="entry name" value="ABM"/>
    <property type="match status" value="1"/>
</dbReference>
<dbReference type="SUPFAM" id="SSF54909">
    <property type="entry name" value="Dimeric alpha+beta barrel"/>
    <property type="match status" value="1"/>
</dbReference>
<name>A0ABQ3BWR8_9GAMM</name>
<dbReference type="Gene3D" id="3.30.70.100">
    <property type="match status" value="1"/>
</dbReference>
<feature type="domain" description="ABM" evidence="1">
    <location>
        <begin position="10"/>
        <end position="69"/>
    </location>
</feature>
<protein>
    <submittedName>
        <fullName evidence="2">Antibiotic biosynthesis monooxygenase</fullName>
    </submittedName>
</protein>
<keyword evidence="2" id="KW-0560">Oxidoreductase</keyword>
<evidence type="ECO:0000313" key="3">
    <source>
        <dbReference type="Proteomes" id="UP000643403"/>
    </source>
</evidence>
<dbReference type="InterPro" id="IPR007138">
    <property type="entry name" value="ABM_dom"/>
</dbReference>
<organism evidence="2 3">
    <name type="scientific">Cognatilysobacter xinjiangensis</name>
    <dbReference type="NCBI Taxonomy" id="546892"/>
    <lineage>
        <taxon>Bacteria</taxon>
        <taxon>Pseudomonadati</taxon>
        <taxon>Pseudomonadota</taxon>
        <taxon>Gammaproteobacteria</taxon>
        <taxon>Lysobacterales</taxon>
        <taxon>Lysobacteraceae</taxon>
        <taxon>Cognatilysobacter</taxon>
    </lineage>
</organism>
<comment type="caution">
    <text evidence="2">The sequence shown here is derived from an EMBL/GenBank/DDBJ whole genome shotgun (WGS) entry which is preliminary data.</text>
</comment>
<dbReference type="Proteomes" id="UP000643403">
    <property type="component" value="Unassembled WGS sequence"/>
</dbReference>